<organism evidence="1 2">
    <name type="scientific">Stenotrophomonas phage Siara</name>
    <dbReference type="NCBI Taxonomy" id="2859658"/>
    <lineage>
        <taxon>Viruses</taxon>
        <taxon>Duplodnaviria</taxon>
        <taxon>Heunggongvirae</taxon>
        <taxon>Uroviricota</taxon>
        <taxon>Caudoviricetes</taxon>
        <taxon>Beaumontvirinae</taxon>
        <taxon>Siaravirus</taxon>
        <taxon>Siaravirus siara</taxon>
    </lineage>
</organism>
<dbReference type="EMBL" id="MZ326859">
    <property type="protein sequence ID" value="QYW02087.1"/>
    <property type="molecule type" value="Genomic_DNA"/>
</dbReference>
<name>A0AAE7WMJ7_9CAUD</name>
<evidence type="ECO:0000313" key="1">
    <source>
        <dbReference type="EMBL" id="QYW02087.1"/>
    </source>
</evidence>
<protein>
    <submittedName>
        <fullName evidence="1">Uncharacterized protein</fullName>
    </submittedName>
</protein>
<accession>A0AAE7WMJ7</accession>
<gene>
    <name evidence="1" type="ORF">CPT_Siara_087</name>
</gene>
<proteinExistence type="predicted"/>
<sequence>MAIVKKPKRVKVQNSLAATHFALYLDFHLEAPKGGMSALCDFYEAYMATLKQKQFDNCTYRNIDVADKRERWVVYANSAKLAMKLSQKARDLANKYGLTLHNVPKPLSQQVHG</sequence>
<dbReference type="Proteomes" id="UP000827319">
    <property type="component" value="Segment"/>
</dbReference>
<keyword evidence="2" id="KW-1185">Reference proteome</keyword>
<reference evidence="1" key="1">
    <citation type="submission" date="2021-06" db="EMBL/GenBank/DDBJ databases">
        <title>Complete genome sequence of Stenotrophomonas maltophilia phage Siara.</title>
        <authorList>
            <person name="Marmion J."/>
            <person name="Tate N."/>
            <person name="Clark J."/>
            <person name="Le T."/>
            <person name="Liu M."/>
            <person name="Burrowes B."/>
            <person name="Gill J."/>
        </authorList>
    </citation>
    <scope>NUCLEOTIDE SEQUENCE</scope>
</reference>
<evidence type="ECO:0000313" key="2">
    <source>
        <dbReference type="Proteomes" id="UP000827319"/>
    </source>
</evidence>